<dbReference type="GO" id="GO:0016020">
    <property type="term" value="C:membrane"/>
    <property type="evidence" value="ECO:0007669"/>
    <property type="project" value="GOC"/>
</dbReference>
<dbReference type="Proteomes" id="UP000887568">
    <property type="component" value="Unplaced"/>
</dbReference>
<dbReference type="GeneID" id="119726788"/>
<dbReference type="InterPro" id="IPR008373">
    <property type="entry name" value="Saposin"/>
</dbReference>
<keyword evidence="2" id="KW-0325">Glycoprotein</keyword>
<evidence type="ECO:0000313" key="6">
    <source>
        <dbReference type="Proteomes" id="UP000887568"/>
    </source>
</evidence>
<dbReference type="GO" id="GO:0005764">
    <property type="term" value="C:lysosome"/>
    <property type="evidence" value="ECO:0007669"/>
    <property type="project" value="InterPro"/>
</dbReference>
<dbReference type="InterPro" id="IPR051428">
    <property type="entry name" value="Sphingo_Act-Surfact_Prot"/>
</dbReference>
<proteinExistence type="predicted"/>
<dbReference type="OrthoDB" id="8889685at2759"/>
<keyword evidence="3" id="KW-0732">Signal</keyword>
<keyword evidence="6" id="KW-1185">Reference proteome</keyword>
<feature type="signal peptide" evidence="3">
    <location>
        <begin position="1"/>
        <end position="22"/>
    </location>
</feature>
<dbReference type="OMA" id="SRNKTMF"/>
<evidence type="ECO:0000313" key="5">
    <source>
        <dbReference type="EnsemblMetazoa" id="XP_038054570.1"/>
    </source>
</evidence>
<organism evidence="5 6">
    <name type="scientific">Patiria miniata</name>
    <name type="common">Bat star</name>
    <name type="synonym">Asterina miniata</name>
    <dbReference type="NCBI Taxonomy" id="46514"/>
    <lineage>
        <taxon>Eukaryota</taxon>
        <taxon>Metazoa</taxon>
        <taxon>Echinodermata</taxon>
        <taxon>Eleutherozoa</taxon>
        <taxon>Asterozoa</taxon>
        <taxon>Asteroidea</taxon>
        <taxon>Valvatacea</taxon>
        <taxon>Valvatida</taxon>
        <taxon>Asterinidae</taxon>
        <taxon>Patiria</taxon>
    </lineage>
</organism>
<dbReference type="Gene3D" id="1.10.225.10">
    <property type="entry name" value="Saposin-like"/>
    <property type="match status" value="4"/>
</dbReference>
<dbReference type="SMART" id="SM00741">
    <property type="entry name" value="SapB"/>
    <property type="match status" value="4"/>
</dbReference>
<keyword evidence="1" id="KW-1015">Disulfide bond</keyword>
<evidence type="ECO:0000259" key="4">
    <source>
        <dbReference type="PROSITE" id="PS50015"/>
    </source>
</evidence>
<accession>A0A913ZTN9</accession>
<dbReference type="InterPro" id="IPR011001">
    <property type="entry name" value="Saposin-like"/>
</dbReference>
<sequence>MDRLGLFLITVLFLVGIEGTAGAYVTHAGNGSKTTRYVSDSPVPTPMAVDCATCKTFMAETKQVLETAVGPKFDAELFEYFCKDKGDLSKLCKELLKTFFEKAREIILFVLTPSAFCPALKFCTADGGSLSSGHDVINDAPPDDPSKCENCKEFFGEVVKRLQDPVYEQPVVDLFKTICYAGCGDAKICMDAAEKYGKSLLFTLGSVMKKENLCPQIGACPPPTAKGEDSRNKTMFFFQVLSEYLGQLHSSFGILDVMNPDPSRISVHKNRGHQAASEPTQVYPKCDACRWYMNEYHAYLGTKVGEHLIATLTTDVCKTDVNVLRGLCEAVITSYRDNLLQIILEETQAAVICPLFDFCAAPSSNKTVVPTPPVPIGYKPSCDDCLGFVMKMQEAWKNTDTQVKLVKQFATKCVKICSFENTCQNFFYVNGPAVMTTVANEALEPQKTCKILKYCSEMPKKLGSRN</sequence>
<dbReference type="PROSITE" id="PS50015">
    <property type="entry name" value="SAP_B"/>
    <property type="match status" value="4"/>
</dbReference>
<feature type="domain" description="Saposin B-type" evidence="4">
    <location>
        <begin position="282"/>
        <end position="363"/>
    </location>
</feature>
<dbReference type="SUPFAM" id="SSF47862">
    <property type="entry name" value="Saposin"/>
    <property type="match status" value="3"/>
</dbReference>
<feature type="domain" description="Saposin B-type" evidence="4">
    <location>
        <begin position="144"/>
        <end position="224"/>
    </location>
</feature>
<feature type="chain" id="PRO_5036987424" description="Saposin B-type domain-containing protein" evidence="3">
    <location>
        <begin position="23"/>
        <end position="466"/>
    </location>
</feature>
<reference evidence="5" key="1">
    <citation type="submission" date="2022-11" db="UniProtKB">
        <authorList>
            <consortium name="EnsemblMetazoa"/>
        </authorList>
    </citation>
    <scope>IDENTIFICATION</scope>
</reference>
<dbReference type="RefSeq" id="XP_038054570.1">
    <property type="nucleotide sequence ID" value="XM_038198642.1"/>
</dbReference>
<protein>
    <recommendedName>
        <fullName evidence="4">Saposin B-type domain-containing protein</fullName>
    </recommendedName>
</protein>
<evidence type="ECO:0000256" key="1">
    <source>
        <dbReference type="ARBA" id="ARBA00023157"/>
    </source>
</evidence>
<dbReference type="EnsemblMetazoa" id="XM_038198642.1">
    <property type="protein sequence ID" value="XP_038054570.1"/>
    <property type="gene ID" value="LOC119726788"/>
</dbReference>
<evidence type="ECO:0000256" key="3">
    <source>
        <dbReference type="SAM" id="SignalP"/>
    </source>
</evidence>
<dbReference type="PRINTS" id="PR01797">
    <property type="entry name" value="SAPOSIN"/>
</dbReference>
<dbReference type="PANTHER" id="PTHR11480">
    <property type="entry name" value="SAPOSIN-RELATED"/>
    <property type="match status" value="1"/>
</dbReference>
<dbReference type="InterPro" id="IPR008139">
    <property type="entry name" value="SaposinB_dom"/>
</dbReference>
<feature type="domain" description="Saposin B-type" evidence="4">
    <location>
        <begin position="47"/>
        <end position="127"/>
    </location>
</feature>
<dbReference type="AlphaFoldDB" id="A0A913ZTN9"/>
<evidence type="ECO:0000256" key="2">
    <source>
        <dbReference type="ARBA" id="ARBA00023180"/>
    </source>
</evidence>
<name>A0A913ZTN9_PATMI</name>
<dbReference type="GO" id="GO:0006665">
    <property type="term" value="P:sphingolipid metabolic process"/>
    <property type="evidence" value="ECO:0007669"/>
    <property type="project" value="InterPro"/>
</dbReference>
<feature type="domain" description="Saposin B-type" evidence="4">
    <location>
        <begin position="378"/>
        <end position="459"/>
    </location>
</feature>